<comment type="caution">
    <text evidence="1">The sequence shown here is derived from an EMBL/GenBank/DDBJ whole genome shotgun (WGS) entry which is preliminary data.</text>
</comment>
<dbReference type="EC" id="2.4.1.-" evidence="1"/>
<keyword evidence="2" id="KW-1185">Reference proteome</keyword>
<dbReference type="RefSeq" id="WP_099125332.1">
    <property type="nucleotide sequence ID" value="NZ_CAWNRH010000098.1"/>
</dbReference>
<keyword evidence="1" id="KW-0808">Transferase</keyword>
<dbReference type="AlphaFoldDB" id="A0A2D0KN15"/>
<evidence type="ECO:0000313" key="2">
    <source>
        <dbReference type="Proteomes" id="UP000222366"/>
    </source>
</evidence>
<name>A0A2D0KN15_9GAMM</name>
<reference evidence="1 2" key="1">
    <citation type="journal article" date="2017" name="Nat. Microbiol.">
        <title>Natural product diversity associated with the nematode symbionts Photorhabdus and Xenorhabdus.</title>
        <authorList>
            <person name="Tobias N.J."/>
            <person name="Wolff H."/>
            <person name="Djahanschiri B."/>
            <person name="Grundmann F."/>
            <person name="Kronenwerth M."/>
            <person name="Shi Y.M."/>
            <person name="Simonyi S."/>
            <person name="Grun P."/>
            <person name="Shapiro-Ilan D."/>
            <person name="Pidot S.J."/>
            <person name="Stinear T.P."/>
            <person name="Ebersberger I."/>
            <person name="Bode H.B."/>
        </authorList>
    </citation>
    <scope>NUCLEOTIDE SEQUENCE [LARGE SCALE GENOMIC DNA]</scope>
    <source>
        <strain evidence="1 2">DSM 17904</strain>
    </source>
</reference>
<sequence length="458" mass="53499">MNIDGSCNVLIISFDGVPMSGIVVESIKLAGFLKNSKKRIFMDLGYDIKIDKGNFNKEYKDECSLFGELLELVRVVNIFYLPDYNINFLTDVFDVMIRNNKVIEDGELRNLKERVEKVSDALSDSILEFWLENRIGYLIVENGTIPENIVYTKALYKAIDKYGQQFDLDKFVFWRDHDLMWNSETSAEKYGAPPYEFAIKPVDSPYIKYFTLNQTSKSHLLEWCGYDLDINVLPNSYDFERLTSRKNIRHRFGISKNDVVISRITRIIPQKRLDRDIILIKELNGLFSQDDIKIYLLVAGNINEDVCHYHQLRDMVKNYDVEDYVIFVGSLCHDFYHNTSEFTVEDLIHSADLISFLTSYDYDSYGNPIGEAICQSKCYITTSYEYYDEVYGNKGFLSPVMNISKENDGVPDKEFINEVYAFLKDPVNMKRYAEHNYKLGRELLSHRILDDIFFSDKR</sequence>
<dbReference type="Gene3D" id="3.40.50.2000">
    <property type="entry name" value="Glycogen Phosphorylase B"/>
    <property type="match status" value="2"/>
</dbReference>
<dbReference type="GO" id="GO:0016757">
    <property type="term" value="F:glycosyltransferase activity"/>
    <property type="evidence" value="ECO:0007669"/>
    <property type="project" value="UniProtKB-KW"/>
</dbReference>
<dbReference type="Proteomes" id="UP000222366">
    <property type="component" value="Unassembled WGS sequence"/>
</dbReference>
<organism evidence="1 2">
    <name type="scientific">Xenorhabdus stockiae</name>
    <dbReference type="NCBI Taxonomy" id="351614"/>
    <lineage>
        <taxon>Bacteria</taxon>
        <taxon>Pseudomonadati</taxon>
        <taxon>Pseudomonadota</taxon>
        <taxon>Gammaproteobacteria</taxon>
        <taxon>Enterobacterales</taxon>
        <taxon>Morganellaceae</taxon>
        <taxon>Xenorhabdus</taxon>
    </lineage>
</organism>
<proteinExistence type="predicted"/>
<keyword evidence="1" id="KW-0328">Glycosyltransferase</keyword>
<dbReference type="SUPFAM" id="SSF53756">
    <property type="entry name" value="UDP-Glycosyltransferase/glycogen phosphorylase"/>
    <property type="match status" value="1"/>
</dbReference>
<accession>A0A2D0KN15</accession>
<evidence type="ECO:0000313" key="1">
    <source>
        <dbReference type="EMBL" id="PHM64778.1"/>
    </source>
</evidence>
<gene>
    <name evidence="1" type="primary">mggS</name>
    <name evidence="1" type="ORF">Xsto_02661</name>
</gene>
<dbReference type="EMBL" id="NJAJ01000024">
    <property type="protein sequence ID" value="PHM64778.1"/>
    <property type="molecule type" value="Genomic_DNA"/>
</dbReference>
<protein>
    <submittedName>
        <fullName evidence="1">Mannosylglucosylglycerate synthase</fullName>
        <ecNumber evidence="1">2.4.1.-</ecNumber>
    </submittedName>
</protein>